<dbReference type="AlphaFoldDB" id="A0A8D8M185"/>
<organism evidence="2">
    <name type="scientific">Cacopsylla melanoneura</name>
    <dbReference type="NCBI Taxonomy" id="428564"/>
    <lineage>
        <taxon>Eukaryota</taxon>
        <taxon>Metazoa</taxon>
        <taxon>Ecdysozoa</taxon>
        <taxon>Arthropoda</taxon>
        <taxon>Hexapoda</taxon>
        <taxon>Insecta</taxon>
        <taxon>Pterygota</taxon>
        <taxon>Neoptera</taxon>
        <taxon>Paraneoptera</taxon>
        <taxon>Hemiptera</taxon>
        <taxon>Sternorrhyncha</taxon>
        <taxon>Psylloidea</taxon>
        <taxon>Psyllidae</taxon>
        <taxon>Psyllinae</taxon>
        <taxon>Cacopsylla</taxon>
    </lineage>
</organism>
<proteinExistence type="predicted"/>
<evidence type="ECO:0008006" key="3">
    <source>
        <dbReference type="Google" id="ProtNLM"/>
    </source>
</evidence>
<dbReference type="EMBL" id="HBUF01047587">
    <property type="protein sequence ID" value="CAG6620372.1"/>
    <property type="molecule type" value="Transcribed_RNA"/>
</dbReference>
<reference evidence="2" key="1">
    <citation type="submission" date="2021-05" db="EMBL/GenBank/DDBJ databases">
        <authorList>
            <person name="Alioto T."/>
            <person name="Alioto T."/>
            <person name="Gomez Garrido J."/>
        </authorList>
    </citation>
    <scope>NUCLEOTIDE SEQUENCE</scope>
</reference>
<name>A0A8D8M185_9HEMI</name>
<evidence type="ECO:0000256" key="1">
    <source>
        <dbReference type="SAM" id="Phobius"/>
    </source>
</evidence>
<dbReference type="EMBL" id="HBUF01047585">
    <property type="protein sequence ID" value="CAG6620370.1"/>
    <property type="molecule type" value="Transcribed_RNA"/>
</dbReference>
<sequence>MSNFLSCSTSIHSSTLLFRDITFSVPILSLLSLLLLFFHVRRSPSVVLVAGGRLSVVTVRWVPRLGVLLKAFVFIKDTGLLTQTYQFVSSCFRCYFYPTS</sequence>
<keyword evidence="1" id="KW-0472">Membrane</keyword>
<dbReference type="EMBL" id="HBUF01047584">
    <property type="protein sequence ID" value="CAG6620369.1"/>
    <property type="molecule type" value="Transcribed_RNA"/>
</dbReference>
<dbReference type="EMBL" id="HBUF01047588">
    <property type="protein sequence ID" value="CAG6620373.1"/>
    <property type="molecule type" value="Transcribed_RNA"/>
</dbReference>
<protein>
    <recommendedName>
        <fullName evidence="3">Transmembrane protein</fullName>
    </recommendedName>
</protein>
<dbReference type="EMBL" id="HBUF01047586">
    <property type="protein sequence ID" value="CAG6620371.1"/>
    <property type="molecule type" value="Transcribed_RNA"/>
</dbReference>
<keyword evidence="1" id="KW-1133">Transmembrane helix</keyword>
<keyword evidence="1" id="KW-0812">Transmembrane</keyword>
<accession>A0A8D8M185</accession>
<feature type="transmembrane region" description="Helical" evidence="1">
    <location>
        <begin position="21"/>
        <end position="40"/>
    </location>
</feature>
<evidence type="ECO:0000313" key="2">
    <source>
        <dbReference type="EMBL" id="CAG6620369.1"/>
    </source>
</evidence>